<dbReference type="AlphaFoldDB" id="A0A3B0TNG5"/>
<reference evidence="1" key="1">
    <citation type="submission" date="2018-06" db="EMBL/GenBank/DDBJ databases">
        <authorList>
            <person name="Zhirakovskaya E."/>
        </authorList>
    </citation>
    <scope>NUCLEOTIDE SEQUENCE</scope>
</reference>
<organism evidence="1">
    <name type="scientific">hydrothermal vent metagenome</name>
    <dbReference type="NCBI Taxonomy" id="652676"/>
    <lineage>
        <taxon>unclassified sequences</taxon>
        <taxon>metagenomes</taxon>
        <taxon>ecological metagenomes</taxon>
    </lineage>
</organism>
<name>A0A3B0TNG5_9ZZZZ</name>
<proteinExistence type="predicted"/>
<dbReference type="Pfam" id="PF10098">
    <property type="entry name" value="DUF2336"/>
    <property type="match status" value="1"/>
</dbReference>
<accession>A0A3B0TNG5</accession>
<gene>
    <name evidence="1" type="ORF">MNBD_ALPHA12-1164</name>
</gene>
<evidence type="ECO:0000313" key="1">
    <source>
        <dbReference type="EMBL" id="VAW18200.1"/>
    </source>
</evidence>
<evidence type="ECO:0008006" key="2">
    <source>
        <dbReference type="Google" id="ProtNLM"/>
    </source>
</evidence>
<protein>
    <recommendedName>
        <fullName evidence="2">DUF2336 domain-containing protein</fullName>
    </recommendedName>
</protein>
<dbReference type="EMBL" id="UOEO01000086">
    <property type="protein sequence ID" value="VAW18200.1"/>
    <property type="molecule type" value="Genomic_DNA"/>
</dbReference>
<dbReference type="InterPro" id="IPR019285">
    <property type="entry name" value="DUF2336"/>
</dbReference>
<sequence length="360" mass="40010">MLADMVDLAREKSSEKRRELMGRIADHFAEGSDNYSDQELKLFSQIISKLLEETDVQSRYELSEKISRNANTPHDITLQLANEEIKIARPMLENSPNLTPDDLLHLVTVKGMEHRLAISLRPNLNEKITDKLIQHGECEILRAISGNKGARFSDWGFGALAQYAPGDELIQNNLAKRADMSLTAAKKVLPLLAPGAQQKLLSLIKDDEGELLALVAKAVHDASLKNIENKVKRIDAKKLLAEVRANERTLDCVIIILAKEDRPMDCAMVLSKISQLPENQVAGSLLRIEGDSISLLCKALNISTEAFYELSVMRYSRLNLPLSKADQLAEAYEEIDVSTAQRVIRFVKVRNTVSGISSAA</sequence>